<dbReference type="Proteomes" id="UP000187283">
    <property type="component" value="Unassembled WGS sequence"/>
</dbReference>
<dbReference type="AlphaFoldDB" id="A0A1R1Y1G1"/>
<dbReference type="EMBL" id="LSSN01001162">
    <property type="protein sequence ID" value="OMJ20743.1"/>
    <property type="molecule type" value="Genomic_DNA"/>
</dbReference>
<keyword evidence="2" id="KW-1185">Reference proteome</keyword>
<gene>
    <name evidence="1" type="ORF">AYI70_g3919</name>
</gene>
<evidence type="ECO:0000313" key="2">
    <source>
        <dbReference type="Proteomes" id="UP000187283"/>
    </source>
</evidence>
<protein>
    <submittedName>
        <fullName evidence="1">Uncharacterized protein</fullName>
    </submittedName>
</protein>
<accession>A0A1R1Y1G1</accession>
<name>A0A1R1Y1G1_9FUNG</name>
<sequence length="157" mass="18443">MNPIGMDHSNRYYFILNETRLYRLTFDHDPTFSKKRRVITQDLSIKKNNGKPRQTNLSMFMGKSTGVVRTKSRSNITDSKDCGSKKYVPDYDVITGNLENNGDTWELLCVTQSDWIGYLDILKKSKRKQDRELLSKFTDDLLENIFKIIKVYILKFE</sequence>
<proteinExistence type="predicted"/>
<dbReference type="STRING" id="133412.A0A1R1Y1G1"/>
<reference evidence="1 2" key="1">
    <citation type="submission" date="2017-01" db="EMBL/GenBank/DDBJ databases">
        <authorList>
            <person name="Mah S.A."/>
            <person name="Swanson W.J."/>
            <person name="Moy G.W."/>
            <person name="Vacquier V.D."/>
        </authorList>
    </citation>
    <scope>NUCLEOTIDE SEQUENCE [LARGE SCALE GENOMIC DNA]</scope>
    <source>
        <strain evidence="1 2">GSMNP</strain>
    </source>
</reference>
<dbReference type="OrthoDB" id="303107at2759"/>
<comment type="caution">
    <text evidence="1">The sequence shown here is derived from an EMBL/GenBank/DDBJ whole genome shotgun (WGS) entry which is preliminary data.</text>
</comment>
<organism evidence="1 2">
    <name type="scientific">Smittium culicis</name>
    <dbReference type="NCBI Taxonomy" id="133412"/>
    <lineage>
        <taxon>Eukaryota</taxon>
        <taxon>Fungi</taxon>
        <taxon>Fungi incertae sedis</taxon>
        <taxon>Zoopagomycota</taxon>
        <taxon>Kickxellomycotina</taxon>
        <taxon>Harpellomycetes</taxon>
        <taxon>Harpellales</taxon>
        <taxon>Legeriomycetaceae</taxon>
        <taxon>Smittium</taxon>
    </lineage>
</organism>
<evidence type="ECO:0000313" key="1">
    <source>
        <dbReference type="EMBL" id="OMJ20743.1"/>
    </source>
</evidence>